<protein>
    <recommendedName>
        <fullName evidence="8">LemA family protein</fullName>
    </recommendedName>
</protein>
<dbReference type="InterPro" id="IPR023353">
    <property type="entry name" value="LemA-like_dom_sf"/>
</dbReference>
<dbReference type="AlphaFoldDB" id="A0A0G1XMU5"/>
<comment type="caution">
    <text evidence="6">The sequence shown here is derived from an EMBL/GenBank/DDBJ whole genome shotgun (WGS) entry which is preliminary data.</text>
</comment>
<evidence type="ECO:0000256" key="5">
    <source>
        <dbReference type="ARBA" id="ARBA00023136"/>
    </source>
</evidence>
<evidence type="ECO:0008006" key="8">
    <source>
        <dbReference type="Google" id="ProtNLM"/>
    </source>
</evidence>
<keyword evidence="5" id="KW-0472">Membrane</keyword>
<dbReference type="PANTHER" id="PTHR34478">
    <property type="entry name" value="PROTEIN LEMA"/>
    <property type="match status" value="1"/>
</dbReference>
<dbReference type="PATRIC" id="fig|1618980.3.peg.505"/>
<evidence type="ECO:0000256" key="4">
    <source>
        <dbReference type="ARBA" id="ARBA00022989"/>
    </source>
</evidence>
<sequence>MWILLAIVLVVAAWFILTYNSLVSVRNRAEEAWSDIDVQLKRRYDLVPNVVEAVRGYAKHEEGVFRKVTEARSQAMQAKTPAEHAKAENMLTDTLKSLFAVAEAYPSLQAAGSFIHLQQELSELESHIQSARRFYNGNVREYNTKLQTFPTNTIAGMFGFTPREFFEGGEGIEAAPQVKF</sequence>
<dbReference type="Proteomes" id="UP000034711">
    <property type="component" value="Unassembled WGS sequence"/>
</dbReference>
<evidence type="ECO:0000313" key="7">
    <source>
        <dbReference type="Proteomes" id="UP000034711"/>
    </source>
</evidence>
<dbReference type="Pfam" id="PF04011">
    <property type="entry name" value="LemA"/>
    <property type="match status" value="1"/>
</dbReference>
<evidence type="ECO:0000256" key="3">
    <source>
        <dbReference type="ARBA" id="ARBA00022692"/>
    </source>
</evidence>
<comment type="similarity">
    <text evidence="2">Belongs to the LemA family.</text>
</comment>
<keyword evidence="3" id="KW-0812">Transmembrane</keyword>
<dbReference type="SUPFAM" id="SSF140478">
    <property type="entry name" value="LemA-like"/>
    <property type="match status" value="1"/>
</dbReference>
<evidence type="ECO:0000256" key="1">
    <source>
        <dbReference type="ARBA" id="ARBA00004167"/>
    </source>
</evidence>
<dbReference type="Gene3D" id="1.20.1440.20">
    <property type="entry name" value="LemA-like domain"/>
    <property type="match status" value="1"/>
</dbReference>
<dbReference type="GO" id="GO:0016020">
    <property type="term" value="C:membrane"/>
    <property type="evidence" value="ECO:0007669"/>
    <property type="project" value="UniProtKB-SubCell"/>
</dbReference>
<proteinExistence type="inferred from homology"/>
<dbReference type="PANTHER" id="PTHR34478:SF1">
    <property type="entry name" value="PROTEIN LEMA"/>
    <property type="match status" value="1"/>
</dbReference>
<reference evidence="6 7" key="1">
    <citation type="journal article" date="2015" name="Nature">
        <title>rRNA introns, odd ribosomes, and small enigmatic genomes across a large radiation of phyla.</title>
        <authorList>
            <person name="Brown C.T."/>
            <person name="Hug L.A."/>
            <person name="Thomas B.C."/>
            <person name="Sharon I."/>
            <person name="Castelle C.J."/>
            <person name="Singh A."/>
            <person name="Wilkins M.J."/>
            <person name="Williams K.H."/>
            <person name="Banfield J.F."/>
        </authorList>
    </citation>
    <scope>NUCLEOTIDE SEQUENCE [LARGE SCALE GENOMIC DNA]</scope>
</reference>
<accession>A0A0G1XMU5</accession>
<gene>
    <name evidence="6" type="ORF">UY77_C0033G0004</name>
</gene>
<keyword evidence="4" id="KW-1133">Transmembrane helix</keyword>
<dbReference type="InterPro" id="IPR007156">
    <property type="entry name" value="MamQ_LemA"/>
</dbReference>
<name>A0A0G1XMU5_9BACT</name>
<evidence type="ECO:0000313" key="6">
    <source>
        <dbReference type="EMBL" id="KKW32180.1"/>
    </source>
</evidence>
<organism evidence="6 7">
    <name type="scientific">Candidatus Uhrbacteria bacterium GW2011_GWA2_53_10</name>
    <dbReference type="NCBI Taxonomy" id="1618980"/>
    <lineage>
        <taxon>Bacteria</taxon>
        <taxon>Candidatus Uhriibacteriota</taxon>
    </lineage>
</organism>
<comment type="subcellular location">
    <subcellularLocation>
        <location evidence="1">Membrane</location>
        <topology evidence="1">Single-pass membrane protein</topology>
    </subcellularLocation>
</comment>
<dbReference type="EMBL" id="LCRI01000033">
    <property type="protein sequence ID" value="KKW32180.1"/>
    <property type="molecule type" value="Genomic_DNA"/>
</dbReference>
<evidence type="ECO:0000256" key="2">
    <source>
        <dbReference type="ARBA" id="ARBA00008854"/>
    </source>
</evidence>